<name>A0ABU9C824_9BURK</name>
<sequence length="49" mass="5604">MEDIFQRPTMALVNNLFFPSLLFVQARARALSLRRLNIASGGWQLELVV</sequence>
<protein>
    <submittedName>
        <fullName evidence="1">Uncharacterized protein</fullName>
    </submittedName>
</protein>
<dbReference type="EMBL" id="JBBUTI010000013">
    <property type="protein sequence ID" value="MEK8048024.1"/>
    <property type="molecule type" value="Genomic_DNA"/>
</dbReference>
<dbReference type="Proteomes" id="UP001379945">
    <property type="component" value="Unassembled WGS sequence"/>
</dbReference>
<organism evidence="1 2">
    <name type="scientific">Ideonella margarita</name>
    <dbReference type="NCBI Taxonomy" id="2984191"/>
    <lineage>
        <taxon>Bacteria</taxon>
        <taxon>Pseudomonadati</taxon>
        <taxon>Pseudomonadota</taxon>
        <taxon>Betaproteobacteria</taxon>
        <taxon>Burkholderiales</taxon>
        <taxon>Sphaerotilaceae</taxon>
        <taxon>Ideonella</taxon>
    </lineage>
</organism>
<accession>A0ABU9C824</accession>
<evidence type="ECO:0000313" key="2">
    <source>
        <dbReference type="Proteomes" id="UP001379945"/>
    </source>
</evidence>
<keyword evidence="2" id="KW-1185">Reference proteome</keyword>
<gene>
    <name evidence="1" type="ORF">AACH00_16815</name>
</gene>
<reference evidence="1 2" key="1">
    <citation type="submission" date="2024-04" db="EMBL/GenBank/DDBJ databases">
        <title>Novel species of the genus Ideonella isolated from streams.</title>
        <authorList>
            <person name="Lu H."/>
        </authorList>
    </citation>
    <scope>NUCLEOTIDE SEQUENCE [LARGE SCALE GENOMIC DNA]</scope>
    <source>
        <strain evidence="1 2">LYT19W</strain>
    </source>
</reference>
<dbReference type="RefSeq" id="WP_341400339.1">
    <property type="nucleotide sequence ID" value="NZ_JBBUTI010000013.1"/>
</dbReference>
<evidence type="ECO:0000313" key="1">
    <source>
        <dbReference type="EMBL" id="MEK8048024.1"/>
    </source>
</evidence>
<proteinExistence type="predicted"/>
<comment type="caution">
    <text evidence="1">The sequence shown here is derived from an EMBL/GenBank/DDBJ whole genome shotgun (WGS) entry which is preliminary data.</text>
</comment>